<sequence length="183" mass="19930">MVTADVGGRGKGSGGTANTGLNMGSLRWKLVGPRSSALVKALRYSRLVVALFERRILRVLTRREGRALTRQAEAGSGWVVLFTDGMEIKEGISDGMEIKAGMSSLDQGGHVEQFRDQGGHVEQFRDQGGHVEQFRDQGGHVDSLEIKAGMSMHPSISRCGDQMGGHIKDVKEDEQTSYSRTVE</sequence>
<dbReference type="AlphaFoldDB" id="A0A177A8M5"/>
<dbReference type="Proteomes" id="UP000077154">
    <property type="component" value="Unassembled WGS sequence"/>
</dbReference>
<proteinExistence type="predicted"/>
<protein>
    <submittedName>
        <fullName evidence="2">Uncharacterized protein</fullName>
    </submittedName>
</protein>
<evidence type="ECO:0000256" key="1">
    <source>
        <dbReference type="SAM" id="MobiDB-lite"/>
    </source>
</evidence>
<reference evidence="2" key="1">
    <citation type="submission" date="2016-03" db="EMBL/GenBank/DDBJ databases">
        <title>Updated assembly of Pseudogymnoascus destructans, the fungus causing white-nose syndrome of bats.</title>
        <authorList>
            <person name="Palmer J.M."/>
            <person name="Drees K.P."/>
            <person name="Foster J.T."/>
            <person name="Lindner D.L."/>
        </authorList>
    </citation>
    <scope>NUCLEOTIDE SEQUENCE [LARGE SCALE GENOMIC DNA]</scope>
    <source>
        <strain evidence="2">20631-21</strain>
    </source>
</reference>
<dbReference type="EMBL" id="KV441396">
    <property type="protein sequence ID" value="OAF58518.1"/>
    <property type="molecule type" value="Genomic_DNA"/>
</dbReference>
<organism evidence="2">
    <name type="scientific">Pseudogymnoascus destructans</name>
    <dbReference type="NCBI Taxonomy" id="655981"/>
    <lineage>
        <taxon>Eukaryota</taxon>
        <taxon>Fungi</taxon>
        <taxon>Dikarya</taxon>
        <taxon>Ascomycota</taxon>
        <taxon>Pezizomycotina</taxon>
        <taxon>Leotiomycetes</taxon>
        <taxon>Thelebolales</taxon>
        <taxon>Thelebolaceae</taxon>
        <taxon>Pseudogymnoascus</taxon>
    </lineage>
</organism>
<evidence type="ECO:0000313" key="2">
    <source>
        <dbReference type="EMBL" id="OAF58518.1"/>
    </source>
</evidence>
<name>A0A177A8M5_9PEZI</name>
<accession>A0A177A8M5</accession>
<dbReference type="RefSeq" id="XP_024323803.1">
    <property type="nucleotide sequence ID" value="XM_024468662.1"/>
</dbReference>
<gene>
    <name evidence="2" type="ORF">VC83_05036</name>
</gene>
<feature type="region of interest" description="Disordered" evidence="1">
    <location>
        <begin position="163"/>
        <end position="183"/>
    </location>
</feature>
<dbReference type="GeneID" id="36288104"/>